<dbReference type="InterPro" id="IPR027417">
    <property type="entry name" value="P-loop_NTPase"/>
</dbReference>
<keyword evidence="3" id="KW-0342">GTP-binding</keyword>
<evidence type="ECO:0000256" key="1">
    <source>
        <dbReference type="ARBA" id="ARBA00008535"/>
    </source>
</evidence>
<comment type="similarity">
    <text evidence="1">Belongs to the TRAFAC class TrmE-Era-EngA-EngB-Septin-like GTPase superfamily. AIG1/Toc34/Toc159-like paraseptin GTPase family. IAN subfamily.</text>
</comment>
<organism evidence="6">
    <name type="scientific">Nothobranchius kuhntae</name>
    <name type="common">Beira killifish</name>
    <dbReference type="NCBI Taxonomy" id="321403"/>
    <lineage>
        <taxon>Eukaryota</taxon>
        <taxon>Metazoa</taxon>
        <taxon>Chordata</taxon>
        <taxon>Craniata</taxon>
        <taxon>Vertebrata</taxon>
        <taxon>Euteleostomi</taxon>
        <taxon>Actinopterygii</taxon>
        <taxon>Neopterygii</taxon>
        <taxon>Teleostei</taxon>
        <taxon>Neoteleostei</taxon>
        <taxon>Acanthomorphata</taxon>
        <taxon>Ovalentaria</taxon>
        <taxon>Atherinomorphae</taxon>
        <taxon>Cyprinodontiformes</taxon>
        <taxon>Nothobranchiidae</taxon>
        <taxon>Nothobranchius</taxon>
    </lineage>
</organism>
<keyword evidence="4" id="KW-0812">Transmembrane</keyword>
<sequence length="310" mass="32990">MASKMPQPREPDLRMVLVGKTGVGKSAAGNTILRTKAFESKLSPSSLTTVCKKEMGEFDGQTLAVVDTPGLFDTRDQEEVKREIARCISYAAPGPHVFLVVIQPNRFTEEEQKTVKLIQLTFGKQAARYTMVLFTHGDDLEEEDVSIESFILRSSPLCAFVNECGGGHHVFNNRSKDSSQVKELLEKINRMVQKNGGSYYTNEMLQEAEKAIKKETERILKNNPGTNPSDARKKAEEDNDFIRSAVKYGAVIGGTAGVAFGVGAGVAAGAKVGATVGAVAGPAGALIGAGVGLAVGAIAVAVKKDACVIQ</sequence>
<protein>
    <recommendedName>
        <fullName evidence="5">AIG1-type G domain-containing protein</fullName>
    </recommendedName>
</protein>
<reference evidence="6" key="1">
    <citation type="submission" date="2016-05" db="EMBL/GenBank/DDBJ databases">
        <authorList>
            <person name="Lavstsen T."/>
            <person name="Jespersen J.S."/>
        </authorList>
    </citation>
    <scope>NUCLEOTIDE SEQUENCE</scope>
    <source>
        <tissue evidence="6">Brain</tissue>
    </source>
</reference>
<dbReference type="CDD" id="cd01852">
    <property type="entry name" value="AIG1"/>
    <property type="match status" value="1"/>
</dbReference>
<feature type="domain" description="AIG1-type G" evidence="5">
    <location>
        <begin position="10"/>
        <end position="209"/>
    </location>
</feature>
<feature type="transmembrane region" description="Helical" evidence="4">
    <location>
        <begin position="248"/>
        <end position="270"/>
    </location>
</feature>
<dbReference type="EMBL" id="HAED01013770">
    <property type="protein sequence ID" value="SBR00215.1"/>
    <property type="molecule type" value="Transcribed_RNA"/>
</dbReference>
<evidence type="ECO:0000256" key="2">
    <source>
        <dbReference type="ARBA" id="ARBA00022741"/>
    </source>
</evidence>
<reference evidence="6" key="2">
    <citation type="submission" date="2016-06" db="EMBL/GenBank/DDBJ databases">
        <title>The genome of a short-lived fish provides insights into sex chromosome evolution and the genetic control of aging.</title>
        <authorList>
            <person name="Reichwald K."/>
            <person name="Felder M."/>
            <person name="Petzold A."/>
            <person name="Koch P."/>
            <person name="Groth M."/>
            <person name="Platzer M."/>
        </authorList>
    </citation>
    <scope>NUCLEOTIDE SEQUENCE</scope>
    <source>
        <tissue evidence="6">Brain</tissue>
    </source>
</reference>
<name>A0A1A8IS86_NOTKU</name>
<proteinExistence type="inferred from homology"/>
<feature type="transmembrane region" description="Helical" evidence="4">
    <location>
        <begin position="276"/>
        <end position="302"/>
    </location>
</feature>
<dbReference type="PANTHER" id="PTHR10903">
    <property type="entry name" value="GTPASE, IMAP FAMILY MEMBER-RELATED"/>
    <property type="match status" value="1"/>
</dbReference>
<evidence type="ECO:0000256" key="3">
    <source>
        <dbReference type="ARBA" id="ARBA00023134"/>
    </source>
</evidence>
<keyword evidence="2" id="KW-0547">Nucleotide-binding</keyword>
<evidence type="ECO:0000313" key="6">
    <source>
        <dbReference type="EMBL" id="SBR00215.1"/>
    </source>
</evidence>
<gene>
    <name evidence="6" type="primary">Nfu_g_1_003333</name>
</gene>
<evidence type="ECO:0000259" key="5">
    <source>
        <dbReference type="PROSITE" id="PS51720"/>
    </source>
</evidence>
<dbReference type="GO" id="GO:0005525">
    <property type="term" value="F:GTP binding"/>
    <property type="evidence" value="ECO:0007669"/>
    <property type="project" value="UniProtKB-KW"/>
</dbReference>
<dbReference type="InterPro" id="IPR045058">
    <property type="entry name" value="GIMA/IAN/Toc"/>
</dbReference>
<dbReference type="AlphaFoldDB" id="A0A1A8IS86"/>
<evidence type="ECO:0000256" key="4">
    <source>
        <dbReference type="SAM" id="Phobius"/>
    </source>
</evidence>
<dbReference type="Gene3D" id="3.40.50.300">
    <property type="entry name" value="P-loop containing nucleotide triphosphate hydrolases"/>
    <property type="match status" value="1"/>
</dbReference>
<accession>A0A1A8IS86</accession>
<dbReference type="PROSITE" id="PS51720">
    <property type="entry name" value="G_AIG1"/>
    <property type="match status" value="1"/>
</dbReference>
<dbReference type="PANTHER" id="PTHR10903:SF186">
    <property type="entry name" value="GTPASE IMAP FAMILY MEMBER 4-LIKE-RELATED"/>
    <property type="match status" value="1"/>
</dbReference>
<keyword evidence="4" id="KW-0472">Membrane</keyword>
<dbReference type="Pfam" id="PF04548">
    <property type="entry name" value="AIG1"/>
    <property type="match status" value="1"/>
</dbReference>
<dbReference type="SUPFAM" id="SSF52540">
    <property type="entry name" value="P-loop containing nucleoside triphosphate hydrolases"/>
    <property type="match status" value="1"/>
</dbReference>
<dbReference type="FunFam" id="3.40.50.300:FF:000366">
    <property type="entry name" value="GTPase, IMAP family member 2"/>
    <property type="match status" value="1"/>
</dbReference>
<dbReference type="InterPro" id="IPR006703">
    <property type="entry name" value="G_AIG1"/>
</dbReference>
<keyword evidence="4" id="KW-1133">Transmembrane helix</keyword>